<dbReference type="CDD" id="cd11378">
    <property type="entry name" value="DUF296"/>
    <property type="match status" value="1"/>
</dbReference>
<dbReference type="SUPFAM" id="SSF117856">
    <property type="entry name" value="AF0104/ALDC/Ptd012-like"/>
    <property type="match status" value="1"/>
</dbReference>
<comment type="caution">
    <text evidence="3">The sequence shown here is derived from an EMBL/GenBank/DDBJ whole genome shotgun (WGS) entry which is preliminary data.</text>
</comment>
<proteinExistence type="predicted"/>
<dbReference type="EMBL" id="JACMSC010000001">
    <property type="protein sequence ID" value="KAG6539139.1"/>
    <property type="molecule type" value="Genomic_DNA"/>
</dbReference>
<evidence type="ECO:0000256" key="1">
    <source>
        <dbReference type="SAM" id="MobiDB-lite"/>
    </source>
</evidence>
<evidence type="ECO:0000313" key="4">
    <source>
        <dbReference type="Proteomes" id="UP000734854"/>
    </source>
</evidence>
<dbReference type="Pfam" id="PF03479">
    <property type="entry name" value="PCC"/>
    <property type="match status" value="1"/>
</dbReference>
<accession>A0A8J5IA44</accession>
<dbReference type="GO" id="GO:0005634">
    <property type="term" value="C:nucleus"/>
    <property type="evidence" value="ECO:0007669"/>
    <property type="project" value="TreeGrafter"/>
</dbReference>
<reference evidence="3 4" key="1">
    <citation type="submission" date="2020-08" db="EMBL/GenBank/DDBJ databases">
        <title>Plant Genome Project.</title>
        <authorList>
            <person name="Zhang R.-G."/>
        </authorList>
    </citation>
    <scope>NUCLEOTIDE SEQUENCE [LARGE SCALE GENOMIC DNA]</scope>
    <source>
        <tissue evidence="3">Rhizome</tissue>
    </source>
</reference>
<sequence length="271" mass="27903">MESSDPSGGGRPPPHVHHLLRLPPPSVHVSKQDFKQSQAKRPQLSPDDGPPPSHSSPAGSTVCRPRGRPQGSKNKPKPPIIVKRDSPDVLRSHVLEVVDGADVLECVTEYTHRRGRWVTVLSGAGSLASVALRPALPGSAVVTLRGPFEILSRGGTVLPPPAPPGAGGLTVFLAGSQGQVVGGVVTGPLVATGSVVLMVASFATAVYERLTLEGAEGEEREPVAAAGGTGGCDVGATGGRSSTQFRNSNSYQLLNDVFGWGTGTGGVRPQF</sequence>
<name>A0A8J5IA44_ZINOF</name>
<evidence type="ECO:0000259" key="2">
    <source>
        <dbReference type="PROSITE" id="PS51742"/>
    </source>
</evidence>
<dbReference type="GO" id="GO:0003680">
    <property type="term" value="F:minor groove of adenine-thymine-rich DNA binding"/>
    <property type="evidence" value="ECO:0007669"/>
    <property type="project" value="InterPro"/>
</dbReference>
<dbReference type="PANTHER" id="PTHR31100:SF51">
    <property type="entry name" value="AT-HOOK MOTIF NUCLEAR-LOCALIZED PROTEIN 29"/>
    <property type="match status" value="1"/>
</dbReference>
<dbReference type="InterPro" id="IPR014476">
    <property type="entry name" value="AHL15-29"/>
</dbReference>
<protein>
    <recommendedName>
        <fullName evidence="2">PPC domain-containing protein</fullName>
    </recommendedName>
</protein>
<dbReference type="PANTHER" id="PTHR31100">
    <property type="entry name" value="AT-HOOK MOTIF NUCLEAR-LOCALIZED PROTEIN 15"/>
    <property type="match status" value="1"/>
</dbReference>
<evidence type="ECO:0000313" key="3">
    <source>
        <dbReference type="EMBL" id="KAG6539139.1"/>
    </source>
</evidence>
<dbReference type="AlphaFoldDB" id="A0A8J5IA44"/>
<gene>
    <name evidence="3" type="ORF">ZIOFF_004292</name>
</gene>
<dbReference type="Gene3D" id="3.30.1330.80">
    <property type="entry name" value="Hypothetical protein, similar to alpha- acetolactate decarboxylase, domain 2"/>
    <property type="match status" value="1"/>
</dbReference>
<dbReference type="PROSITE" id="PS51742">
    <property type="entry name" value="PPC"/>
    <property type="match status" value="1"/>
</dbReference>
<dbReference type="GO" id="GO:0003700">
    <property type="term" value="F:DNA-binding transcription factor activity"/>
    <property type="evidence" value="ECO:0007669"/>
    <property type="project" value="TreeGrafter"/>
</dbReference>
<dbReference type="Proteomes" id="UP000734854">
    <property type="component" value="Unassembled WGS sequence"/>
</dbReference>
<dbReference type="GO" id="GO:0010228">
    <property type="term" value="P:vegetative to reproductive phase transition of meristem"/>
    <property type="evidence" value="ECO:0007669"/>
    <property type="project" value="TreeGrafter"/>
</dbReference>
<keyword evidence="4" id="KW-1185">Reference proteome</keyword>
<organism evidence="3 4">
    <name type="scientific">Zingiber officinale</name>
    <name type="common">Ginger</name>
    <name type="synonym">Amomum zingiber</name>
    <dbReference type="NCBI Taxonomy" id="94328"/>
    <lineage>
        <taxon>Eukaryota</taxon>
        <taxon>Viridiplantae</taxon>
        <taxon>Streptophyta</taxon>
        <taxon>Embryophyta</taxon>
        <taxon>Tracheophyta</taxon>
        <taxon>Spermatophyta</taxon>
        <taxon>Magnoliopsida</taxon>
        <taxon>Liliopsida</taxon>
        <taxon>Zingiberales</taxon>
        <taxon>Zingiberaceae</taxon>
        <taxon>Zingiber</taxon>
    </lineage>
</organism>
<dbReference type="InterPro" id="IPR005175">
    <property type="entry name" value="PPC_dom"/>
</dbReference>
<feature type="region of interest" description="Disordered" evidence="1">
    <location>
        <begin position="1"/>
        <end position="85"/>
    </location>
</feature>
<feature type="domain" description="PPC" evidence="2">
    <location>
        <begin position="87"/>
        <end position="224"/>
    </location>
</feature>